<reference evidence="1" key="1">
    <citation type="journal article" date="2021" name="PeerJ">
        <title>Extensive microbial diversity within the chicken gut microbiome revealed by metagenomics and culture.</title>
        <authorList>
            <person name="Gilroy R."/>
            <person name="Ravi A."/>
            <person name="Getino M."/>
            <person name="Pursley I."/>
            <person name="Horton D.L."/>
            <person name="Alikhan N.F."/>
            <person name="Baker D."/>
            <person name="Gharbi K."/>
            <person name="Hall N."/>
            <person name="Watson M."/>
            <person name="Adriaenssens E.M."/>
            <person name="Foster-Nyarko E."/>
            <person name="Jarju S."/>
            <person name="Secka A."/>
            <person name="Antonio M."/>
            <person name="Oren A."/>
            <person name="Chaudhuri R.R."/>
            <person name="La Ragione R."/>
            <person name="Hildebrand F."/>
            <person name="Pallen M.J."/>
        </authorList>
    </citation>
    <scope>NUCLEOTIDE SEQUENCE</scope>
    <source>
        <strain evidence="1">CHK179-7159</strain>
    </source>
</reference>
<proteinExistence type="predicted"/>
<organism evidence="1 2">
    <name type="scientific">Candidatus Eisenbergiella merdipullorum</name>
    <dbReference type="NCBI Taxonomy" id="2838553"/>
    <lineage>
        <taxon>Bacteria</taxon>
        <taxon>Bacillati</taxon>
        <taxon>Bacillota</taxon>
        <taxon>Clostridia</taxon>
        <taxon>Lachnospirales</taxon>
        <taxon>Lachnospiraceae</taxon>
        <taxon>Eisenbergiella</taxon>
    </lineage>
</organism>
<dbReference type="EMBL" id="DWYY01000081">
    <property type="protein sequence ID" value="HJA93013.1"/>
    <property type="molecule type" value="Genomic_DNA"/>
</dbReference>
<dbReference type="SUPFAM" id="SSF159245">
    <property type="entry name" value="AttH-like"/>
    <property type="match status" value="1"/>
</dbReference>
<protein>
    <submittedName>
        <fullName evidence="1">Uncharacterized protein</fullName>
    </submittedName>
</protein>
<gene>
    <name evidence="1" type="ORF">H9717_07840</name>
</gene>
<accession>A0A9D2KZW2</accession>
<comment type="caution">
    <text evidence="1">The sequence shown here is derived from an EMBL/GenBank/DDBJ whole genome shotgun (WGS) entry which is preliminary data.</text>
</comment>
<evidence type="ECO:0000313" key="2">
    <source>
        <dbReference type="Proteomes" id="UP000886858"/>
    </source>
</evidence>
<evidence type="ECO:0000313" key="1">
    <source>
        <dbReference type="EMBL" id="HJA93013.1"/>
    </source>
</evidence>
<sequence length="280" mass="31925">MKKSERWSRWFYAVEKRGRTALFIPTVLWRGERIQEASIRAVLDGKCLDFSFPGDRVRYFPGKDAVWIGNCCFSPRGLAVRLKAEGEGKSGVISGRLLFGGSRRLLRLPAFALRRHEVIGTGCMVRGFLKLCGERMDFHEGVCFLERSRGRRLPSWYFRFWCGWQGCGEGGLMVFLTGRRTSGHSAFLCRAVLNTGGKKYRFGDMPGTRVLKFDGHTLLIARGSLRLLVKIRPAGKRESRMPSALQETDCQCWVRLWKRSGLKEEHLGFGSALFVPERHK</sequence>
<dbReference type="Proteomes" id="UP000886858">
    <property type="component" value="Unassembled WGS sequence"/>
</dbReference>
<dbReference type="AlphaFoldDB" id="A0A9D2KZW2"/>
<name>A0A9D2KZW2_9FIRM</name>
<reference evidence="1" key="2">
    <citation type="submission" date="2021-04" db="EMBL/GenBank/DDBJ databases">
        <authorList>
            <person name="Gilroy R."/>
        </authorList>
    </citation>
    <scope>NUCLEOTIDE SEQUENCE</scope>
    <source>
        <strain evidence="1">CHK179-7159</strain>
    </source>
</reference>